<comment type="caution">
    <text evidence="1">The sequence shown here is derived from an EMBL/GenBank/DDBJ whole genome shotgun (WGS) entry which is preliminary data.</text>
</comment>
<dbReference type="EMBL" id="JABFAF010000008">
    <property type="protein sequence ID" value="MBA0862800.1"/>
    <property type="molecule type" value="Genomic_DNA"/>
</dbReference>
<dbReference type="OrthoDB" id="10405653at2759"/>
<protein>
    <submittedName>
        <fullName evidence="1">Uncharacterized protein</fullName>
    </submittedName>
</protein>
<reference evidence="1 2" key="1">
    <citation type="journal article" date="2019" name="Genome Biol. Evol.">
        <title>Insights into the evolution of the New World diploid cottons (Gossypium, subgenus Houzingenia) based on genome sequencing.</title>
        <authorList>
            <person name="Grover C.E."/>
            <person name="Arick M.A. 2nd"/>
            <person name="Thrash A."/>
            <person name="Conover J.L."/>
            <person name="Sanders W.S."/>
            <person name="Peterson D.G."/>
            <person name="Frelichowski J.E."/>
            <person name="Scheffler J.A."/>
            <person name="Scheffler B.E."/>
            <person name="Wendel J.F."/>
        </authorList>
    </citation>
    <scope>NUCLEOTIDE SEQUENCE [LARGE SCALE GENOMIC DNA]</scope>
    <source>
        <strain evidence="1">1</strain>
        <tissue evidence="1">Leaf</tissue>
    </source>
</reference>
<accession>A0A7J9LVR5</accession>
<evidence type="ECO:0000313" key="1">
    <source>
        <dbReference type="EMBL" id="MBA0862800.1"/>
    </source>
</evidence>
<gene>
    <name evidence="1" type="ORF">Goshw_013071</name>
</gene>
<proteinExistence type="predicted"/>
<organism evidence="1 2">
    <name type="scientific">Gossypium schwendimanii</name>
    <name type="common">Cotton</name>
    <dbReference type="NCBI Taxonomy" id="34291"/>
    <lineage>
        <taxon>Eukaryota</taxon>
        <taxon>Viridiplantae</taxon>
        <taxon>Streptophyta</taxon>
        <taxon>Embryophyta</taxon>
        <taxon>Tracheophyta</taxon>
        <taxon>Spermatophyta</taxon>
        <taxon>Magnoliopsida</taxon>
        <taxon>eudicotyledons</taxon>
        <taxon>Gunneridae</taxon>
        <taxon>Pentapetalae</taxon>
        <taxon>rosids</taxon>
        <taxon>malvids</taxon>
        <taxon>Malvales</taxon>
        <taxon>Malvaceae</taxon>
        <taxon>Malvoideae</taxon>
        <taxon>Gossypium</taxon>
    </lineage>
</organism>
<dbReference type="AlphaFoldDB" id="A0A7J9LVR5"/>
<dbReference type="Proteomes" id="UP000593576">
    <property type="component" value="Unassembled WGS sequence"/>
</dbReference>
<evidence type="ECO:0000313" key="2">
    <source>
        <dbReference type="Proteomes" id="UP000593576"/>
    </source>
</evidence>
<keyword evidence="2" id="KW-1185">Reference proteome</keyword>
<name>A0A7J9LVR5_GOSSC</name>
<sequence>MGWLKDTFLESGDDSTVVERIQYTRAYILEIIGGYLMPDLSRNLVHLRWLLKLIDFRAAGELNWWSIDRVLWQFGFQQLILVALEVLDREHKINLRRPNTHCPVFFSNYIKIWENLYDYIRTRKSIIVPELVSEPWFRIYRKPYLLSKEQRHRQIRVKRE</sequence>